<keyword evidence="2 4" id="KW-0689">Ribosomal protein</keyword>
<evidence type="ECO:0000256" key="2">
    <source>
        <dbReference type="ARBA" id="ARBA00022980"/>
    </source>
</evidence>
<reference evidence="7" key="1">
    <citation type="submission" date="2017-09" db="EMBL/GenBank/DDBJ databases">
        <title>Depth-based differentiation of microbial function through sediment-hosted aquifers and enrichment of novel symbionts in the deep terrestrial subsurface.</title>
        <authorList>
            <person name="Probst A.J."/>
            <person name="Ladd B."/>
            <person name="Jarett J.K."/>
            <person name="Geller-Mcgrath D.E."/>
            <person name="Sieber C.M.K."/>
            <person name="Emerson J.B."/>
            <person name="Anantharaman K."/>
            <person name="Thomas B.C."/>
            <person name="Malmstrom R."/>
            <person name="Stieglmeier M."/>
            <person name="Klingl A."/>
            <person name="Woyke T."/>
            <person name="Ryan C.M."/>
            <person name="Banfield J.F."/>
        </authorList>
    </citation>
    <scope>NUCLEOTIDE SEQUENCE [LARGE SCALE GENOMIC DNA]</scope>
</reference>
<name>A0A2H0W843_9BACT</name>
<organism evidence="6 7">
    <name type="scientific">Candidatus Beckwithbacteria bacterium CG10_big_fil_rev_8_21_14_0_10_34_10</name>
    <dbReference type="NCBI Taxonomy" id="1974495"/>
    <lineage>
        <taxon>Bacteria</taxon>
        <taxon>Candidatus Beckwithiibacteriota</taxon>
    </lineage>
</organism>
<dbReference type="InterPro" id="IPR036373">
    <property type="entry name" value="Ribosomal_bL17_sf"/>
</dbReference>
<proteinExistence type="inferred from homology"/>
<dbReference type="Pfam" id="PF01196">
    <property type="entry name" value="Ribosomal_L17"/>
    <property type="match status" value="1"/>
</dbReference>
<comment type="subunit">
    <text evidence="4">Part of the 50S ribosomal subunit. Contacts protein L32.</text>
</comment>
<sequence length="135" mass="15694">MRHRKAGKKLNRNTAQRKALFKNLIQSLILHEEIKTTEAKAKAIKGLMAKLISKAKKGSLHKRRQIMAFLPDKRAVKKLFDDLGPRFKQRNGGFTRFVRLGNRKGDDAMIVRLELTEKKEKEAKEEKTKKKDKKK</sequence>
<accession>A0A2H0W843</accession>
<evidence type="ECO:0000256" key="3">
    <source>
        <dbReference type="ARBA" id="ARBA00023274"/>
    </source>
</evidence>
<dbReference type="PANTHER" id="PTHR14413:SF16">
    <property type="entry name" value="LARGE RIBOSOMAL SUBUNIT PROTEIN BL17M"/>
    <property type="match status" value="1"/>
</dbReference>
<dbReference type="NCBIfam" id="TIGR00059">
    <property type="entry name" value="L17"/>
    <property type="match status" value="1"/>
</dbReference>
<dbReference type="Proteomes" id="UP000230093">
    <property type="component" value="Unassembled WGS sequence"/>
</dbReference>
<comment type="similarity">
    <text evidence="1 4 5">Belongs to the bacterial ribosomal protein bL17 family.</text>
</comment>
<evidence type="ECO:0000256" key="5">
    <source>
        <dbReference type="RuleBase" id="RU000660"/>
    </source>
</evidence>
<protein>
    <recommendedName>
        <fullName evidence="4">Large ribosomal subunit protein bL17</fullName>
    </recommendedName>
</protein>
<dbReference type="PANTHER" id="PTHR14413">
    <property type="entry name" value="RIBOSOMAL PROTEIN L17"/>
    <property type="match status" value="1"/>
</dbReference>
<evidence type="ECO:0000256" key="4">
    <source>
        <dbReference type="HAMAP-Rule" id="MF_01368"/>
    </source>
</evidence>
<gene>
    <name evidence="4" type="primary">rplQ</name>
    <name evidence="6" type="ORF">COT75_05340</name>
</gene>
<dbReference type="GO" id="GO:0003735">
    <property type="term" value="F:structural constituent of ribosome"/>
    <property type="evidence" value="ECO:0007669"/>
    <property type="project" value="InterPro"/>
</dbReference>
<dbReference type="SUPFAM" id="SSF64263">
    <property type="entry name" value="Prokaryotic ribosomal protein L17"/>
    <property type="match status" value="1"/>
</dbReference>
<dbReference type="InterPro" id="IPR000456">
    <property type="entry name" value="Ribosomal_bL17"/>
</dbReference>
<evidence type="ECO:0000256" key="1">
    <source>
        <dbReference type="ARBA" id="ARBA00008777"/>
    </source>
</evidence>
<evidence type="ECO:0000313" key="7">
    <source>
        <dbReference type="Proteomes" id="UP000230093"/>
    </source>
</evidence>
<evidence type="ECO:0000313" key="6">
    <source>
        <dbReference type="EMBL" id="PIS08735.1"/>
    </source>
</evidence>
<dbReference type="HAMAP" id="MF_01368">
    <property type="entry name" value="Ribosomal_bL17"/>
    <property type="match status" value="1"/>
</dbReference>
<comment type="caution">
    <text evidence="6">The sequence shown here is derived from an EMBL/GenBank/DDBJ whole genome shotgun (WGS) entry which is preliminary data.</text>
</comment>
<dbReference type="AlphaFoldDB" id="A0A2H0W843"/>
<dbReference type="GO" id="GO:0006412">
    <property type="term" value="P:translation"/>
    <property type="evidence" value="ECO:0007669"/>
    <property type="project" value="UniProtKB-UniRule"/>
</dbReference>
<dbReference type="EMBL" id="PEZT01000029">
    <property type="protein sequence ID" value="PIS08735.1"/>
    <property type="molecule type" value="Genomic_DNA"/>
</dbReference>
<dbReference type="Gene3D" id="3.90.1030.10">
    <property type="entry name" value="Ribosomal protein L17"/>
    <property type="match status" value="1"/>
</dbReference>
<keyword evidence="3 4" id="KW-0687">Ribonucleoprotein</keyword>
<dbReference type="GO" id="GO:0022625">
    <property type="term" value="C:cytosolic large ribosomal subunit"/>
    <property type="evidence" value="ECO:0007669"/>
    <property type="project" value="TreeGrafter"/>
</dbReference>